<dbReference type="STRING" id="1797794.A3H40_04345"/>
<dbReference type="AlphaFoldDB" id="A0A1F5N4A4"/>
<reference evidence="2 3" key="1">
    <citation type="journal article" date="2016" name="Nat. Commun.">
        <title>Thousands of microbial genomes shed light on interconnected biogeochemical processes in an aquifer system.</title>
        <authorList>
            <person name="Anantharaman K."/>
            <person name="Brown C.T."/>
            <person name="Hug L.A."/>
            <person name="Sharon I."/>
            <person name="Castelle C.J."/>
            <person name="Probst A.J."/>
            <person name="Thomas B.C."/>
            <person name="Singh A."/>
            <person name="Wilkins M.J."/>
            <person name="Karaoz U."/>
            <person name="Brodie E.L."/>
            <person name="Williams K.H."/>
            <person name="Hubbard S.S."/>
            <person name="Banfield J.F."/>
        </authorList>
    </citation>
    <scope>NUCLEOTIDE SEQUENCE [LARGE SCALE GENOMIC DNA]</scope>
</reference>
<keyword evidence="1" id="KW-0472">Membrane</keyword>
<feature type="transmembrane region" description="Helical" evidence="1">
    <location>
        <begin position="72"/>
        <end position="97"/>
    </location>
</feature>
<feature type="transmembrane region" description="Helical" evidence="1">
    <location>
        <begin position="248"/>
        <end position="267"/>
    </location>
</feature>
<evidence type="ECO:0008006" key="4">
    <source>
        <dbReference type="Google" id="ProtNLM"/>
    </source>
</evidence>
<feature type="transmembrane region" description="Helical" evidence="1">
    <location>
        <begin position="328"/>
        <end position="348"/>
    </location>
</feature>
<feature type="transmembrane region" description="Helical" evidence="1">
    <location>
        <begin position="273"/>
        <end position="292"/>
    </location>
</feature>
<evidence type="ECO:0000313" key="2">
    <source>
        <dbReference type="EMBL" id="OGE72447.1"/>
    </source>
</evidence>
<sequence length="489" mass="56518">MGYLYRGIAMSFPFVDEQYNFAIGKYLTRGEILYDDIITNHQPVTHIFSALVQEIRKPNTTFSLLTVHRDAIIIWSSIWAVLLVFFFGMSGFVFVVIYELTKSYMFGTLFLAEAIVVYPFIFSVGVIIFKEPLNKFYVILLGVLLTLAAFTLGPIWPALVFLGLFLLFRLRNNFKTNLFFLFSGILVVILFVAKDTSLTGFLYNYLYLNLVYTVPQYHASYDQQSWLVTILKALITPLFSLIKTDTTYTLWVVRLLSLLFIINLYYLLKLGKIARTILIIVLLALSNIRFVYPGIGNSGGFHLLPWYGVFIFITVAISLERFRALNYLFKALTSLIIILTIVVSLNYAKGLFLVKKDLQKEYTINYSTHTDVGQIIKIMKSPDDTIFVSPDDWLVYWQADTPHLPKLFGYYAWMSGIPELNKKILESFNSNPPTFFYCDDCKGLDLGKFLYQYKELKRNSGQTRLFILPYRIDHQTKSQLDQLKFYGVN</sequence>
<feature type="transmembrane region" description="Helical" evidence="1">
    <location>
        <begin position="109"/>
        <end position="130"/>
    </location>
</feature>
<evidence type="ECO:0000256" key="1">
    <source>
        <dbReference type="SAM" id="Phobius"/>
    </source>
</evidence>
<keyword evidence="1" id="KW-1133">Transmembrane helix</keyword>
<feature type="transmembrane region" description="Helical" evidence="1">
    <location>
        <begin position="179"/>
        <end position="203"/>
    </location>
</feature>
<name>A0A1F5N4A4_9BACT</name>
<accession>A0A1F5N4A4</accession>
<evidence type="ECO:0000313" key="3">
    <source>
        <dbReference type="Proteomes" id="UP000177057"/>
    </source>
</evidence>
<feature type="transmembrane region" description="Helical" evidence="1">
    <location>
        <begin position="304"/>
        <end position="322"/>
    </location>
</feature>
<proteinExistence type="predicted"/>
<dbReference type="EMBL" id="MFDV01000008">
    <property type="protein sequence ID" value="OGE72447.1"/>
    <property type="molecule type" value="Genomic_DNA"/>
</dbReference>
<feature type="transmembrane region" description="Helical" evidence="1">
    <location>
        <begin position="136"/>
        <end position="167"/>
    </location>
</feature>
<keyword evidence="1" id="KW-0812">Transmembrane</keyword>
<organism evidence="2 3">
    <name type="scientific">Candidatus Daviesbacteria bacterium RIFCSPLOWO2_02_FULL_38_15</name>
    <dbReference type="NCBI Taxonomy" id="1797794"/>
    <lineage>
        <taxon>Bacteria</taxon>
        <taxon>Candidatus Daviesiibacteriota</taxon>
    </lineage>
</organism>
<protein>
    <recommendedName>
        <fullName evidence="4">Glycosyltransferase RgtA/B/C/D-like domain-containing protein</fullName>
    </recommendedName>
</protein>
<comment type="caution">
    <text evidence="2">The sequence shown here is derived from an EMBL/GenBank/DDBJ whole genome shotgun (WGS) entry which is preliminary data.</text>
</comment>
<dbReference type="Proteomes" id="UP000177057">
    <property type="component" value="Unassembled WGS sequence"/>
</dbReference>
<gene>
    <name evidence="2" type="ORF">A3H40_04345</name>
</gene>